<dbReference type="Proteomes" id="UP000605099">
    <property type="component" value="Unassembled WGS sequence"/>
</dbReference>
<keyword evidence="2" id="KW-1185">Reference proteome</keyword>
<comment type="caution">
    <text evidence="1">The sequence shown here is derived from an EMBL/GenBank/DDBJ whole genome shotgun (WGS) entry which is preliminary data.</text>
</comment>
<organism evidence="1 2">
    <name type="scientific">Novosphingobium indicum</name>
    <dbReference type="NCBI Taxonomy" id="462949"/>
    <lineage>
        <taxon>Bacteria</taxon>
        <taxon>Pseudomonadati</taxon>
        <taxon>Pseudomonadota</taxon>
        <taxon>Alphaproteobacteria</taxon>
        <taxon>Sphingomonadales</taxon>
        <taxon>Sphingomonadaceae</taxon>
        <taxon>Novosphingobium</taxon>
    </lineage>
</organism>
<name>A0ABQ2J6B8_9SPHN</name>
<dbReference type="Pfam" id="PF06698">
    <property type="entry name" value="DUF1192"/>
    <property type="match status" value="1"/>
</dbReference>
<proteinExistence type="predicted"/>
<dbReference type="InterPro" id="IPR009579">
    <property type="entry name" value="DUF1192"/>
</dbReference>
<protein>
    <recommendedName>
        <fullName evidence="3">DUF1192 domain-containing protein</fullName>
    </recommendedName>
</protein>
<accession>A0ABQ2J6B8</accession>
<reference evidence="2" key="1">
    <citation type="journal article" date="2019" name="Int. J. Syst. Evol. Microbiol.">
        <title>The Global Catalogue of Microorganisms (GCM) 10K type strain sequencing project: providing services to taxonomists for standard genome sequencing and annotation.</title>
        <authorList>
            <consortium name="The Broad Institute Genomics Platform"/>
            <consortium name="The Broad Institute Genome Sequencing Center for Infectious Disease"/>
            <person name="Wu L."/>
            <person name="Ma J."/>
        </authorList>
    </citation>
    <scope>NUCLEOTIDE SEQUENCE [LARGE SCALE GENOMIC DNA]</scope>
    <source>
        <strain evidence="2">CGMCC 1.6784</strain>
    </source>
</reference>
<evidence type="ECO:0000313" key="1">
    <source>
        <dbReference type="EMBL" id="GGN40588.1"/>
    </source>
</evidence>
<dbReference type="RefSeq" id="WP_188817271.1">
    <property type="nucleotide sequence ID" value="NZ_BMLK01000001.1"/>
</dbReference>
<sequence>MDEDDRPRRRSPESNLGAASLLASESLERYSLDELDARIVLLETEVVRIRAHRDKSSAHMAAAEALFRPKTT</sequence>
<gene>
    <name evidence="1" type="ORF">GCM10011349_01600</name>
</gene>
<evidence type="ECO:0000313" key="2">
    <source>
        <dbReference type="Proteomes" id="UP000605099"/>
    </source>
</evidence>
<dbReference type="EMBL" id="BMLK01000001">
    <property type="protein sequence ID" value="GGN40588.1"/>
    <property type="molecule type" value="Genomic_DNA"/>
</dbReference>
<evidence type="ECO:0008006" key="3">
    <source>
        <dbReference type="Google" id="ProtNLM"/>
    </source>
</evidence>